<keyword evidence="2" id="KW-0963">Cytoplasm</keyword>
<sequence length="100" mass="11274">MSFGRPPSFSSFKPSAPDRGSFPLDHDGECKTKMMDYMTCLQKNANNSEPCRLQSKEYLECRMNRGLMQQEEWKNLGLGDVAQNANASSCTTCSRDKIPK</sequence>
<name>A0A0C9W3A4_SPHS4</name>
<dbReference type="PANTHER" id="PTHR21107">
    <property type="entry name" value="CYTOCHROME C OXIDASE ASSEMBLY PROTEIN COX19"/>
    <property type="match status" value="1"/>
</dbReference>
<dbReference type="GO" id="GO:0033617">
    <property type="term" value="P:mitochondrial respiratory chain complex IV assembly"/>
    <property type="evidence" value="ECO:0007669"/>
    <property type="project" value="TreeGrafter"/>
</dbReference>
<dbReference type="OrthoDB" id="268594at2759"/>
<comment type="function">
    <text evidence="4">Required for the assembly of mitochondrial cytochrome c oxidase.</text>
</comment>
<dbReference type="EMBL" id="KN837111">
    <property type="protein sequence ID" value="KIJ45611.1"/>
    <property type="molecule type" value="Genomic_DNA"/>
</dbReference>
<evidence type="ECO:0000313" key="8">
    <source>
        <dbReference type="Proteomes" id="UP000054279"/>
    </source>
</evidence>
<dbReference type="PANTHER" id="PTHR21107:SF2">
    <property type="entry name" value="CYTOCHROME C OXIDASE ASSEMBLY PROTEIN COX19"/>
    <property type="match status" value="1"/>
</dbReference>
<evidence type="ECO:0000313" key="7">
    <source>
        <dbReference type="EMBL" id="KIJ45611.1"/>
    </source>
</evidence>
<evidence type="ECO:0000256" key="3">
    <source>
        <dbReference type="ARBA" id="ARBA00023157"/>
    </source>
</evidence>
<evidence type="ECO:0000256" key="4">
    <source>
        <dbReference type="ARBA" id="ARBA00037279"/>
    </source>
</evidence>
<comment type="similarity">
    <text evidence="5">Belongs to the COX19 family.</text>
</comment>
<organism evidence="7 8">
    <name type="scientific">Sphaerobolus stellatus (strain SS14)</name>
    <dbReference type="NCBI Taxonomy" id="990650"/>
    <lineage>
        <taxon>Eukaryota</taxon>
        <taxon>Fungi</taxon>
        <taxon>Dikarya</taxon>
        <taxon>Basidiomycota</taxon>
        <taxon>Agaricomycotina</taxon>
        <taxon>Agaricomycetes</taxon>
        <taxon>Phallomycetidae</taxon>
        <taxon>Geastrales</taxon>
        <taxon>Sphaerobolaceae</taxon>
        <taxon>Sphaerobolus</taxon>
    </lineage>
</organism>
<protein>
    <recommendedName>
        <fullName evidence="9">CHCH domain-containing protein</fullName>
    </recommendedName>
</protein>
<evidence type="ECO:0000256" key="1">
    <source>
        <dbReference type="ARBA" id="ARBA00004496"/>
    </source>
</evidence>
<evidence type="ECO:0000256" key="6">
    <source>
        <dbReference type="SAM" id="MobiDB-lite"/>
    </source>
</evidence>
<dbReference type="AlphaFoldDB" id="A0A0C9W3A4"/>
<keyword evidence="3" id="KW-1015">Disulfide bond</keyword>
<dbReference type="PROSITE" id="PS51808">
    <property type="entry name" value="CHCH"/>
    <property type="match status" value="1"/>
</dbReference>
<gene>
    <name evidence="7" type="ORF">M422DRAFT_166273</name>
</gene>
<feature type="region of interest" description="Disordered" evidence="6">
    <location>
        <begin position="1"/>
        <end position="27"/>
    </location>
</feature>
<evidence type="ECO:0000256" key="5">
    <source>
        <dbReference type="ARBA" id="ARBA00038223"/>
    </source>
</evidence>
<dbReference type="HOGENOM" id="CLU_141947_2_1_1"/>
<comment type="subcellular location">
    <subcellularLocation>
        <location evidence="1">Cytoplasm</location>
    </subcellularLocation>
</comment>
<evidence type="ECO:0008006" key="9">
    <source>
        <dbReference type="Google" id="ProtNLM"/>
    </source>
</evidence>
<keyword evidence="8" id="KW-1185">Reference proteome</keyword>
<dbReference type="GO" id="GO:0005758">
    <property type="term" value="C:mitochondrial intermembrane space"/>
    <property type="evidence" value="ECO:0007669"/>
    <property type="project" value="TreeGrafter"/>
</dbReference>
<dbReference type="Proteomes" id="UP000054279">
    <property type="component" value="Unassembled WGS sequence"/>
</dbReference>
<evidence type="ECO:0000256" key="2">
    <source>
        <dbReference type="ARBA" id="ARBA00022490"/>
    </source>
</evidence>
<dbReference type="InterPro" id="IPR051383">
    <property type="entry name" value="COX19"/>
</dbReference>
<accession>A0A0C9W3A4</accession>
<proteinExistence type="inferred from homology"/>
<reference evidence="7 8" key="1">
    <citation type="submission" date="2014-06" db="EMBL/GenBank/DDBJ databases">
        <title>Evolutionary Origins and Diversification of the Mycorrhizal Mutualists.</title>
        <authorList>
            <consortium name="DOE Joint Genome Institute"/>
            <consortium name="Mycorrhizal Genomics Consortium"/>
            <person name="Kohler A."/>
            <person name="Kuo A."/>
            <person name="Nagy L.G."/>
            <person name="Floudas D."/>
            <person name="Copeland A."/>
            <person name="Barry K.W."/>
            <person name="Cichocki N."/>
            <person name="Veneault-Fourrey C."/>
            <person name="LaButti K."/>
            <person name="Lindquist E.A."/>
            <person name="Lipzen A."/>
            <person name="Lundell T."/>
            <person name="Morin E."/>
            <person name="Murat C."/>
            <person name="Riley R."/>
            <person name="Ohm R."/>
            <person name="Sun H."/>
            <person name="Tunlid A."/>
            <person name="Henrissat B."/>
            <person name="Grigoriev I.V."/>
            <person name="Hibbett D.S."/>
            <person name="Martin F."/>
        </authorList>
    </citation>
    <scope>NUCLEOTIDE SEQUENCE [LARGE SCALE GENOMIC DNA]</scope>
    <source>
        <strain evidence="7 8">SS14</strain>
    </source>
</reference>
<feature type="compositionally biased region" description="Low complexity" evidence="6">
    <location>
        <begin position="1"/>
        <end position="15"/>
    </location>
</feature>